<dbReference type="PANTHER" id="PTHR43553">
    <property type="entry name" value="HEAVY METAL TRANSPORTER"/>
    <property type="match status" value="1"/>
</dbReference>
<keyword evidence="2" id="KW-0813">Transport</keyword>
<evidence type="ECO:0000313" key="12">
    <source>
        <dbReference type="EMBL" id="CAG7624890.1"/>
    </source>
</evidence>
<dbReference type="Proteomes" id="UP000730618">
    <property type="component" value="Unassembled WGS sequence"/>
</dbReference>
<name>A0ABM8VCR0_9BACL</name>
<dbReference type="CDD" id="cd03225">
    <property type="entry name" value="ABC_cobalt_CbiO_domain1"/>
    <property type="match status" value="1"/>
</dbReference>
<sequence length="603" mass="65098">MMIRMDGVTVYPPQHHAPDRPLLHSIDTSFEAGTITLLAGRSGSGKSTLLHTLAGLIPMAQGGIRYGDIPLWTEKQRIHPQACASVGIAFQYPERQLFAENVRKELAYSLRPLRWSKQDKERATAEALQSVNLPLSILDEPVLSLSEGTKRKVAFAATVIGKPQWLLLDEPTSGMDSKGIQPLLRLLQAHSAAGGGVIVASHDLETFLPIADRVILLKAGAMAADLTPQQCCDAPELLARAEVGWPEQVRLTAALRAHGFPVGSCALTPEEAAAAIIERLRSAEAVPFAASTSPHAAANAVLSAAAASAAERAETAAASAYQLLDADMASTAWPETGAAEAERLPTHKGGTDDKRAESFIDRLHPIAKWICYISLSAGVLMQHHWTGIAAAAALCAIIAAASGNSYRIIGGKAVRFFVIFIVISSLLSGLRIELSPLQLGFEAGPALVTVKLLLRYLLIMALGLLLMATTGEQQMQTALEQALHPLERFKFPARLVTFAATLMMRFVTMLNMEIERLSLIVTARGKAYIKPGTIRLRDVRLFFIPLLLSMMKHAEDLAFALEARGYKTKTTSAYAVKPISFELRDNLTVAAGFLLLIVMWIIG</sequence>
<dbReference type="Pfam" id="PF02361">
    <property type="entry name" value="CbiQ"/>
    <property type="match status" value="1"/>
</dbReference>
<reference evidence="12 13" key="1">
    <citation type="submission" date="2021-06" db="EMBL/GenBank/DDBJ databases">
        <authorList>
            <person name="Criscuolo A."/>
        </authorList>
    </citation>
    <scope>NUCLEOTIDE SEQUENCE [LARGE SCALE GENOMIC DNA]</scope>
    <source>
        <strain evidence="13">CIP 111802</strain>
    </source>
</reference>
<feature type="transmembrane region" description="Helical" evidence="10">
    <location>
        <begin position="452"/>
        <end position="470"/>
    </location>
</feature>
<evidence type="ECO:0000256" key="6">
    <source>
        <dbReference type="ARBA" id="ARBA00022840"/>
    </source>
</evidence>
<dbReference type="InterPro" id="IPR003439">
    <property type="entry name" value="ABC_transporter-like_ATP-bd"/>
</dbReference>
<keyword evidence="3" id="KW-1003">Cell membrane</keyword>
<evidence type="ECO:0000256" key="10">
    <source>
        <dbReference type="SAM" id="Phobius"/>
    </source>
</evidence>
<feature type="domain" description="ABC transporter" evidence="11">
    <location>
        <begin position="3"/>
        <end position="244"/>
    </location>
</feature>
<dbReference type="CDD" id="cd16914">
    <property type="entry name" value="EcfT"/>
    <property type="match status" value="1"/>
</dbReference>
<evidence type="ECO:0000256" key="2">
    <source>
        <dbReference type="ARBA" id="ARBA00022448"/>
    </source>
</evidence>
<gene>
    <name evidence="12" type="primary">ecfT_2</name>
    <name evidence="12" type="ORF">PAECIP111802_01110</name>
</gene>
<dbReference type="InterPro" id="IPR015856">
    <property type="entry name" value="ABC_transpr_CbiO/EcfA_su"/>
</dbReference>
<evidence type="ECO:0000259" key="11">
    <source>
        <dbReference type="PROSITE" id="PS50893"/>
    </source>
</evidence>
<protein>
    <submittedName>
        <fullName evidence="12">Energy-coupling factor transporter transmembrane protein EcfT</fullName>
    </submittedName>
</protein>
<evidence type="ECO:0000256" key="1">
    <source>
        <dbReference type="ARBA" id="ARBA00004141"/>
    </source>
</evidence>
<evidence type="ECO:0000256" key="8">
    <source>
        <dbReference type="ARBA" id="ARBA00022989"/>
    </source>
</evidence>
<dbReference type="SMART" id="SM00382">
    <property type="entry name" value="AAA"/>
    <property type="match status" value="1"/>
</dbReference>
<keyword evidence="7" id="KW-1278">Translocase</keyword>
<keyword evidence="5" id="KW-0547">Nucleotide-binding</keyword>
<keyword evidence="8 10" id="KW-1133">Transmembrane helix</keyword>
<keyword evidence="4 10" id="KW-0812">Transmembrane</keyword>
<evidence type="ECO:0000256" key="5">
    <source>
        <dbReference type="ARBA" id="ARBA00022741"/>
    </source>
</evidence>
<dbReference type="PROSITE" id="PS50893">
    <property type="entry name" value="ABC_TRANSPORTER_2"/>
    <property type="match status" value="1"/>
</dbReference>
<dbReference type="RefSeq" id="WP_218097440.1">
    <property type="nucleotide sequence ID" value="NZ_CAJVCE010000002.1"/>
</dbReference>
<accession>A0ABM8VCR0</accession>
<feature type="transmembrane region" description="Helical" evidence="10">
    <location>
        <begin position="383"/>
        <end position="401"/>
    </location>
</feature>
<keyword evidence="6" id="KW-0067">ATP-binding</keyword>
<feature type="transmembrane region" description="Helical" evidence="10">
    <location>
        <begin position="586"/>
        <end position="602"/>
    </location>
</feature>
<dbReference type="EMBL" id="CAJVCE010000002">
    <property type="protein sequence ID" value="CAG7624890.1"/>
    <property type="molecule type" value="Genomic_DNA"/>
</dbReference>
<dbReference type="InterPro" id="IPR003593">
    <property type="entry name" value="AAA+_ATPase"/>
</dbReference>
<evidence type="ECO:0000256" key="4">
    <source>
        <dbReference type="ARBA" id="ARBA00022692"/>
    </source>
</evidence>
<comment type="subcellular location">
    <subcellularLocation>
        <location evidence="1">Membrane</location>
        <topology evidence="1">Multi-pass membrane protein</topology>
    </subcellularLocation>
</comment>
<comment type="caution">
    <text evidence="12">The sequence shown here is derived from an EMBL/GenBank/DDBJ whole genome shotgun (WGS) entry which is preliminary data.</text>
</comment>
<proteinExistence type="predicted"/>
<dbReference type="InterPro" id="IPR003339">
    <property type="entry name" value="ABC/ECF_trnsptr_transmembrane"/>
</dbReference>
<keyword evidence="13" id="KW-1185">Reference proteome</keyword>
<evidence type="ECO:0000256" key="3">
    <source>
        <dbReference type="ARBA" id="ARBA00022475"/>
    </source>
</evidence>
<evidence type="ECO:0000256" key="7">
    <source>
        <dbReference type="ARBA" id="ARBA00022967"/>
    </source>
</evidence>
<evidence type="ECO:0000256" key="9">
    <source>
        <dbReference type="ARBA" id="ARBA00023136"/>
    </source>
</evidence>
<organism evidence="12 13">
    <name type="scientific">Paenibacillus allorhizosphaerae</name>
    <dbReference type="NCBI Taxonomy" id="2849866"/>
    <lineage>
        <taxon>Bacteria</taxon>
        <taxon>Bacillati</taxon>
        <taxon>Bacillota</taxon>
        <taxon>Bacilli</taxon>
        <taxon>Bacillales</taxon>
        <taxon>Paenibacillaceae</taxon>
        <taxon>Paenibacillus</taxon>
    </lineage>
</organism>
<dbReference type="InterPro" id="IPR050095">
    <property type="entry name" value="ECF_ABC_transporter_ATP-bd"/>
</dbReference>
<feature type="transmembrane region" description="Helical" evidence="10">
    <location>
        <begin position="413"/>
        <end position="432"/>
    </location>
</feature>
<evidence type="ECO:0000313" key="13">
    <source>
        <dbReference type="Proteomes" id="UP000730618"/>
    </source>
</evidence>
<dbReference type="Pfam" id="PF00005">
    <property type="entry name" value="ABC_tran"/>
    <property type="match status" value="1"/>
</dbReference>
<keyword evidence="9 10" id="KW-0472">Membrane</keyword>